<evidence type="ECO:0000256" key="2">
    <source>
        <dbReference type="ARBA" id="ARBA00023002"/>
    </source>
</evidence>
<comment type="similarity">
    <text evidence="1">Belongs to the nitroreductase family.</text>
</comment>
<dbReference type="InterPro" id="IPR000415">
    <property type="entry name" value="Nitroreductase-like"/>
</dbReference>
<keyword evidence="2" id="KW-0560">Oxidoreductase</keyword>
<evidence type="ECO:0000313" key="4">
    <source>
        <dbReference type="EMBL" id="MBM7556048.1"/>
    </source>
</evidence>
<protein>
    <submittedName>
        <fullName evidence="4">Nitroreductase</fullName>
    </submittedName>
</protein>
<sequence>MGKEVIQAIKDRVSIRDYQAREIADDKIKDIIEAAHLAPSAGNLQPWEFHIVKNKEKISQLAELTSGQEWIASSPVIIVISALTDISKQKYGERGSSLYAIQDTAAAIENLLLAAESYDLGSCWVGDFNEGDVKRILSLKESSWPVAFVTLGYTASKAEETRPQRSIDEVMTIIN</sequence>
<dbReference type="Pfam" id="PF00881">
    <property type="entry name" value="Nitroreductase"/>
    <property type="match status" value="2"/>
</dbReference>
<evidence type="ECO:0000256" key="1">
    <source>
        <dbReference type="ARBA" id="ARBA00007118"/>
    </source>
</evidence>
<dbReference type="EMBL" id="JAFBDQ010000003">
    <property type="protein sequence ID" value="MBM7556048.1"/>
    <property type="molecule type" value="Genomic_DNA"/>
</dbReference>
<dbReference type="SUPFAM" id="SSF55469">
    <property type="entry name" value="FMN-dependent nitroreductase-like"/>
    <property type="match status" value="1"/>
</dbReference>
<evidence type="ECO:0000313" key="5">
    <source>
        <dbReference type="Proteomes" id="UP000774000"/>
    </source>
</evidence>
<feature type="domain" description="Nitroreductase" evidence="3">
    <location>
        <begin position="67"/>
        <end position="153"/>
    </location>
</feature>
<comment type="caution">
    <text evidence="4">The sequence shown here is derived from an EMBL/GenBank/DDBJ whole genome shotgun (WGS) entry which is preliminary data.</text>
</comment>
<dbReference type="Proteomes" id="UP000774000">
    <property type="component" value="Unassembled WGS sequence"/>
</dbReference>
<dbReference type="Gene3D" id="3.40.109.10">
    <property type="entry name" value="NADH Oxidase"/>
    <property type="match status" value="1"/>
</dbReference>
<dbReference type="AlphaFoldDB" id="A0A938XNN1"/>
<dbReference type="PANTHER" id="PTHR43673:SF10">
    <property type="entry name" value="NADH DEHYDROGENASE_NAD(P)H NITROREDUCTASE XCC3605-RELATED"/>
    <property type="match status" value="1"/>
</dbReference>
<reference evidence="4" key="1">
    <citation type="submission" date="2021-01" db="EMBL/GenBank/DDBJ databases">
        <title>Genomic Encyclopedia of Type Strains, Phase IV (KMG-IV): sequencing the most valuable type-strain genomes for metagenomic binning, comparative biology and taxonomic classification.</title>
        <authorList>
            <person name="Goeker M."/>
        </authorList>
    </citation>
    <scope>NUCLEOTIDE SEQUENCE</scope>
    <source>
        <strain evidence="4">DSM 23230</strain>
    </source>
</reference>
<accession>A0A938XNN1</accession>
<organism evidence="4 5">
    <name type="scientific">Halanaerobacter jeridensis</name>
    <dbReference type="NCBI Taxonomy" id="706427"/>
    <lineage>
        <taxon>Bacteria</taxon>
        <taxon>Bacillati</taxon>
        <taxon>Bacillota</taxon>
        <taxon>Clostridia</taxon>
        <taxon>Halanaerobiales</taxon>
        <taxon>Halobacteroidaceae</taxon>
        <taxon>Halanaerobacter</taxon>
    </lineage>
</organism>
<gene>
    <name evidence="4" type="ORF">JOC47_000882</name>
</gene>
<proteinExistence type="inferred from homology"/>
<keyword evidence="5" id="KW-1185">Reference proteome</keyword>
<dbReference type="PANTHER" id="PTHR43673">
    <property type="entry name" value="NAD(P)H NITROREDUCTASE YDGI-RELATED"/>
    <property type="match status" value="1"/>
</dbReference>
<evidence type="ECO:0000259" key="3">
    <source>
        <dbReference type="Pfam" id="PF00881"/>
    </source>
</evidence>
<dbReference type="InterPro" id="IPR029479">
    <property type="entry name" value="Nitroreductase"/>
</dbReference>
<dbReference type="GO" id="GO:0016491">
    <property type="term" value="F:oxidoreductase activity"/>
    <property type="evidence" value="ECO:0007669"/>
    <property type="project" value="UniProtKB-KW"/>
</dbReference>
<feature type="domain" description="Nitroreductase" evidence="3">
    <location>
        <begin position="9"/>
        <end position="66"/>
    </location>
</feature>
<name>A0A938XNN1_9FIRM</name>
<dbReference type="RefSeq" id="WP_204700749.1">
    <property type="nucleotide sequence ID" value="NZ_JAFBDQ010000003.1"/>
</dbReference>